<protein>
    <submittedName>
        <fullName evidence="3">Uncharacterized protein</fullName>
    </submittedName>
</protein>
<name>A0A914VWE3_9BILA</name>
<evidence type="ECO:0000313" key="3">
    <source>
        <dbReference type="WBParaSite" id="PSAMB.scaffold252size61180.g4016.t1"/>
    </source>
</evidence>
<keyword evidence="2" id="KW-1185">Reference proteome</keyword>
<evidence type="ECO:0000256" key="1">
    <source>
        <dbReference type="SAM" id="MobiDB-lite"/>
    </source>
</evidence>
<proteinExistence type="predicted"/>
<dbReference type="AlphaFoldDB" id="A0A914VWE3"/>
<dbReference type="WBParaSite" id="PSAMB.scaffold252size61180.g4016.t1">
    <property type="protein sequence ID" value="PSAMB.scaffold252size61180.g4016.t1"/>
    <property type="gene ID" value="PSAMB.scaffold252size61180.g4016"/>
</dbReference>
<feature type="compositionally biased region" description="Basic and acidic residues" evidence="1">
    <location>
        <begin position="26"/>
        <end position="37"/>
    </location>
</feature>
<accession>A0A914VWE3</accession>
<reference evidence="3" key="1">
    <citation type="submission" date="2022-11" db="UniProtKB">
        <authorList>
            <consortium name="WormBaseParasite"/>
        </authorList>
    </citation>
    <scope>IDENTIFICATION</scope>
</reference>
<organism evidence="2 3">
    <name type="scientific">Plectus sambesii</name>
    <dbReference type="NCBI Taxonomy" id="2011161"/>
    <lineage>
        <taxon>Eukaryota</taxon>
        <taxon>Metazoa</taxon>
        <taxon>Ecdysozoa</taxon>
        <taxon>Nematoda</taxon>
        <taxon>Chromadorea</taxon>
        <taxon>Plectida</taxon>
        <taxon>Plectina</taxon>
        <taxon>Plectoidea</taxon>
        <taxon>Plectidae</taxon>
        <taxon>Plectus</taxon>
    </lineage>
</organism>
<sequence>MAAAAATAAAVVAARGARTARGALKSDETAFSEDGRPVARNCGRNKRSPPLLAASETDKPQERRLTLARRPAPIDADAAVADSVSCVVLLALSRPPNRPFARSTTSWCGRTRAPSWSMGDRSVLRVDGRADWTIGGAVGAVCGLLAHCSLSDVFVLLLPGGSGGWRRKRAQRPGIIHSLVANPIRGERAVVEPAAAALISERRVLLGHVKRRSRLSIDRRLCHLVMRRLLIAGANGRRARRSRPRDWCWRH</sequence>
<feature type="region of interest" description="Disordered" evidence="1">
    <location>
        <begin position="26"/>
        <end position="62"/>
    </location>
</feature>
<dbReference type="Proteomes" id="UP000887566">
    <property type="component" value="Unplaced"/>
</dbReference>
<evidence type="ECO:0000313" key="2">
    <source>
        <dbReference type="Proteomes" id="UP000887566"/>
    </source>
</evidence>